<dbReference type="STRING" id="1246637.MTBBW1_500005"/>
<dbReference type="SUPFAM" id="SSF48371">
    <property type="entry name" value="ARM repeat"/>
    <property type="match status" value="1"/>
</dbReference>
<dbReference type="InterPro" id="IPR010602">
    <property type="entry name" value="DUF1186"/>
</dbReference>
<keyword evidence="2" id="KW-1185">Reference proteome</keyword>
<reference evidence="1 2" key="1">
    <citation type="submission" date="2017-03" db="EMBL/GenBank/DDBJ databases">
        <authorList>
            <person name="Afonso C.L."/>
            <person name="Miller P.J."/>
            <person name="Scott M.A."/>
            <person name="Spackman E."/>
            <person name="Goraichik I."/>
            <person name="Dimitrov K.M."/>
            <person name="Suarez D.L."/>
            <person name="Swayne D.E."/>
        </authorList>
    </citation>
    <scope>NUCLEOTIDE SEQUENCE [LARGE SCALE GENOMIC DNA]</scope>
    <source>
        <strain evidence="1">PRJEB14757</strain>
    </source>
</reference>
<name>A0A1W1HHL7_9BACT</name>
<dbReference type="AlphaFoldDB" id="A0A1W1HHL7"/>
<dbReference type="Gene3D" id="1.25.10.10">
    <property type="entry name" value="Leucine-rich Repeat Variant"/>
    <property type="match status" value="1"/>
</dbReference>
<dbReference type="SUPFAM" id="SSF103642">
    <property type="entry name" value="Sec-C motif"/>
    <property type="match status" value="1"/>
</dbReference>
<sequence length="271" mass="31353">MTQKKYKNPVAKLLEHGDIRGRNKWPDYINQYGFTNHHIPELIEMAIDETLNLGDPDSDEVWAPLHAWRTLGQLRAEEAIEPLMNLFHMLDDDDWSREELPEIYQMIGPKSIPALEKFIHDDTNNSYARTTAAHALEKIAQSFPEAKKQCQNILTETLKHFKDNDIELNSLVIHYLVEMHAVDALPIIRKAFENDMVDEMVRGDLEDIEIDLGVREKRSKPRAKFSFFKAQKKIKNKIKSKQVINHDTTGRNDPCPCGSGKKYKKCCLNKN</sequence>
<protein>
    <submittedName>
        <fullName evidence="1">SEC-C motif domain containing protein</fullName>
    </submittedName>
</protein>
<dbReference type="Proteomes" id="UP000191931">
    <property type="component" value="Unassembled WGS sequence"/>
</dbReference>
<dbReference type="RefSeq" id="WP_080801241.1">
    <property type="nucleotide sequence ID" value="NZ_LT828542.1"/>
</dbReference>
<organism evidence="1 2">
    <name type="scientific">Desulfamplus magnetovallimortis</name>
    <dbReference type="NCBI Taxonomy" id="1246637"/>
    <lineage>
        <taxon>Bacteria</taxon>
        <taxon>Pseudomonadati</taxon>
        <taxon>Thermodesulfobacteriota</taxon>
        <taxon>Desulfobacteria</taxon>
        <taxon>Desulfobacterales</taxon>
        <taxon>Desulfobacteraceae</taxon>
        <taxon>Desulfamplus</taxon>
    </lineage>
</organism>
<gene>
    <name evidence="1" type="ORF">MTBBW1_500005</name>
</gene>
<dbReference type="Pfam" id="PF06685">
    <property type="entry name" value="DUF1186"/>
    <property type="match status" value="1"/>
</dbReference>
<dbReference type="EMBL" id="FWEV01000293">
    <property type="protein sequence ID" value="SLM31940.1"/>
    <property type="molecule type" value="Genomic_DNA"/>
</dbReference>
<dbReference type="Pfam" id="PF02810">
    <property type="entry name" value="SEC-C"/>
    <property type="match status" value="1"/>
</dbReference>
<dbReference type="InterPro" id="IPR016024">
    <property type="entry name" value="ARM-type_fold"/>
</dbReference>
<evidence type="ECO:0000313" key="2">
    <source>
        <dbReference type="Proteomes" id="UP000191931"/>
    </source>
</evidence>
<dbReference type="InterPro" id="IPR011989">
    <property type="entry name" value="ARM-like"/>
</dbReference>
<proteinExistence type="predicted"/>
<dbReference type="InterPro" id="IPR004027">
    <property type="entry name" value="SEC_C_motif"/>
</dbReference>
<evidence type="ECO:0000313" key="1">
    <source>
        <dbReference type="EMBL" id="SLM31940.1"/>
    </source>
</evidence>
<accession>A0A1W1HHL7</accession>